<gene>
    <name evidence="1" type="ordered locus">Metbo_2236</name>
</gene>
<dbReference type="KEGG" id="mel:Metbo_2236"/>
<dbReference type="RefSeq" id="WP_013645801.1">
    <property type="nucleotide sequence ID" value="NC_015216.1"/>
</dbReference>
<evidence type="ECO:0000313" key="2">
    <source>
        <dbReference type="Proteomes" id="UP000007490"/>
    </source>
</evidence>
<organism evidence="1 2">
    <name type="scientific">Methanobacterium lacus (strain AL-21)</name>
    <dbReference type="NCBI Taxonomy" id="877455"/>
    <lineage>
        <taxon>Archaea</taxon>
        <taxon>Methanobacteriati</taxon>
        <taxon>Methanobacteriota</taxon>
        <taxon>Methanomada group</taxon>
        <taxon>Methanobacteria</taxon>
        <taxon>Methanobacteriales</taxon>
        <taxon>Methanobacteriaceae</taxon>
        <taxon>Methanobacterium</taxon>
    </lineage>
</organism>
<reference evidence="2" key="1">
    <citation type="submission" date="2011-02" db="EMBL/GenBank/DDBJ databases">
        <title>Complete sequence of Methanobacterium sp. AL-21.</title>
        <authorList>
            <consortium name="US DOE Joint Genome Institute"/>
            <person name="Lucas S."/>
            <person name="Copeland A."/>
            <person name="Lapidus A."/>
            <person name="Cheng J.-F."/>
            <person name="Goodwin L."/>
            <person name="Pitluck S."/>
            <person name="Chertkov O."/>
            <person name="Detter J.C."/>
            <person name="Han C."/>
            <person name="Tapia R."/>
            <person name="Land M."/>
            <person name="Hauser L."/>
            <person name="Kyrpides N."/>
            <person name="Ivanova N."/>
            <person name="Mikhailova N."/>
            <person name="Pagani I."/>
            <person name="Cadillo-Quiroz H."/>
            <person name="Imachi H."/>
            <person name="Zinder S."/>
            <person name="Liu W."/>
            <person name="Woyke T."/>
        </authorList>
    </citation>
    <scope>NUCLEOTIDE SEQUENCE [LARGE SCALE GENOMIC DNA]</scope>
    <source>
        <strain evidence="2">AL-21</strain>
    </source>
</reference>
<dbReference type="Pfam" id="PF13171">
    <property type="entry name" value="DUF4004"/>
    <property type="match status" value="1"/>
</dbReference>
<name>F0TCR0_METLA</name>
<evidence type="ECO:0008006" key="3">
    <source>
        <dbReference type="Google" id="ProtNLM"/>
    </source>
</evidence>
<reference evidence="1 2" key="2">
    <citation type="journal article" date="2014" name="Int. J. Syst. Evol. Microbiol.">
        <title>Methanobacterium paludis sp. nov. and a novel strain of Methanobacterium lacus isolated from northern peatlands.</title>
        <authorList>
            <person name="Cadillo-Quiroz H."/>
            <person name="Brauer S.L."/>
            <person name="Goodson N."/>
            <person name="Yavitt J.B."/>
            <person name="Zinder S.H."/>
        </authorList>
    </citation>
    <scope>NUCLEOTIDE SEQUENCE [LARGE SCALE GENOMIC DNA]</scope>
    <source>
        <strain evidence="1 2">AL-21</strain>
    </source>
</reference>
<dbReference type="GeneID" id="10278702"/>
<dbReference type="OrthoDB" id="69276at2157"/>
<dbReference type="HOGENOM" id="CLU_102097_0_0_2"/>
<sequence length="207" mass="24440">MSQDLISKKELLEITGISYGQLYRWKRKKLIPEEWFIKKSTFTGQETFFPKYKVIDRVEKIKNMKGDISLDSLADMLSPDLTEKIVSEKELKDRNIVSEATLEFTREEYGETKEFRFEQIISIYLLDKMFKSGKIGHSEGKIVFQLFSDKYQKFKGKNCELIFFRKMGVSSCCMVPDSKDVHFEETIKIMEIMNISELIEELKIKMF</sequence>
<keyword evidence="2" id="KW-1185">Reference proteome</keyword>
<dbReference type="eggNOG" id="arCOG14018">
    <property type="taxonomic scope" value="Archaea"/>
</dbReference>
<accession>F0TCR0</accession>
<dbReference type="InterPro" id="IPR025063">
    <property type="entry name" value="DUF4004"/>
</dbReference>
<dbReference type="Proteomes" id="UP000007490">
    <property type="component" value="Chromosome"/>
</dbReference>
<evidence type="ECO:0000313" key="1">
    <source>
        <dbReference type="EMBL" id="ADZ10450.1"/>
    </source>
</evidence>
<protein>
    <recommendedName>
        <fullName evidence="3">DUF4004 family protein</fullName>
    </recommendedName>
</protein>
<dbReference type="STRING" id="877455.Metbo_2236"/>
<dbReference type="EMBL" id="CP002551">
    <property type="protein sequence ID" value="ADZ10450.1"/>
    <property type="molecule type" value="Genomic_DNA"/>
</dbReference>
<dbReference type="AlphaFoldDB" id="F0TCR0"/>
<proteinExistence type="predicted"/>